<name>A0A4C2EIK8_9EURY</name>
<dbReference type="Gene3D" id="3.30.310.70">
    <property type="entry name" value="TT1751-like domain"/>
    <property type="match status" value="1"/>
</dbReference>
<protein>
    <recommendedName>
        <fullName evidence="1">DUF302 domain-containing protein</fullName>
    </recommendedName>
</protein>
<organism evidence="2 3">
    <name type="scientific">Haloarcula mannanilytica</name>
    <dbReference type="NCBI Taxonomy" id="2509225"/>
    <lineage>
        <taxon>Archaea</taxon>
        <taxon>Methanobacteriati</taxon>
        <taxon>Methanobacteriota</taxon>
        <taxon>Stenosarchaea group</taxon>
        <taxon>Halobacteria</taxon>
        <taxon>Halobacteriales</taxon>
        <taxon>Haloarculaceae</taxon>
        <taxon>Haloarcula</taxon>
    </lineage>
</organism>
<dbReference type="PANTHER" id="PTHR38342:SF1">
    <property type="entry name" value="SLR5037 PROTEIN"/>
    <property type="match status" value="1"/>
</dbReference>
<dbReference type="SUPFAM" id="SSF103247">
    <property type="entry name" value="TT1751-like"/>
    <property type="match status" value="1"/>
</dbReference>
<gene>
    <name evidence="2" type="ORF">Harman_22630</name>
</gene>
<sequence>MVPKLTAETDRRESMHETDFCRSPLCVSMTLPIDPSEVDPEDIGEKRATLEMSHEDAIEHVREAFAEAGFGFPSEFSPSTLLNEKVDAERDPYYVLGACNPAIADEVLDHSEHRIGALFPCNVVIWEESPGVQTVYHVSIMRIARLTGLAPDNEAMADVVERTGEMVEEAYANL</sequence>
<proteinExistence type="predicted"/>
<evidence type="ECO:0000313" key="3">
    <source>
        <dbReference type="Proteomes" id="UP000304382"/>
    </source>
</evidence>
<keyword evidence="3" id="KW-1185">Reference proteome</keyword>
<accession>A0A4C2EIK8</accession>
<dbReference type="InterPro" id="IPR035923">
    <property type="entry name" value="TT1751-like_sf"/>
</dbReference>
<evidence type="ECO:0000259" key="1">
    <source>
        <dbReference type="Pfam" id="PF03625"/>
    </source>
</evidence>
<dbReference type="Pfam" id="PF03625">
    <property type="entry name" value="DUF302"/>
    <property type="match status" value="1"/>
</dbReference>
<dbReference type="AlphaFoldDB" id="A0A4C2EIK8"/>
<dbReference type="InterPro" id="IPR005180">
    <property type="entry name" value="DUF302"/>
</dbReference>
<dbReference type="PANTHER" id="PTHR38342">
    <property type="entry name" value="SLR5037 PROTEIN"/>
    <property type="match status" value="1"/>
</dbReference>
<reference evidence="2 3" key="1">
    <citation type="submission" date="2019-02" db="EMBL/GenBank/DDBJ databases">
        <title>Haloarcula mannanilyticum sp. nov., a mannan degrading haloarchaeon isolated from commercial salt.</title>
        <authorList>
            <person name="Enomoto S."/>
            <person name="Shimane Y."/>
            <person name="Kamekura M."/>
            <person name="Ito T."/>
            <person name="Moriya O."/>
            <person name="Ihara K."/>
            <person name="Takahashi-Ando N."/>
            <person name="Fukushima Y."/>
            <person name="Yoshida Y."/>
            <person name="Usama R."/>
            <person name="Takai K."/>
            <person name="Minegishi H."/>
        </authorList>
    </citation>
    <scope>NUCLEOTIDE SEQUENCE [LARGE SCALE GENOMIC DNA]</scope>
    <source>
        <strain evidence="2 3">MD130-1</strain>
    </source>
</reference>
<feature type="domain" description="DUF302" evidence="1">
    <location>
        <begin position="81"/>
        <end position="138"/>
    </location>
</feature>
<dbReference type="Proteomes" id="UP000304382">
    <property type="component" value="Unassembled WGS sequence"/>
</dbReference>
<dbReference type="CDD" id="cd14797">
    <property type="entry name" value="DUF302"/>
    <property type="match status" value="1"/>
</dbReference>
<evidence type="ECO:0000313" key="2">
    <source>
        <dbReference type="EMBL" id="GCF14328.1"/>
    </source>
</evidence>
<dbReference type="EMBL" id="BIXZ01000003">
    <property type="protein sequence ID" value="GCF14328.1"/>
    <property type="molecule type" value="Genomic_DNA"/>
</dbReference>
<comment type="caution">
    <text evidence="2">The sequence shown here is derived from an EMBL/GenBank/DDBJ whole genome shotgun (WGS) entry which is preliminary data.</text>
</comment>